<evidence type="ECO:0000256" key="1">
    <source>
        <dbReference type="SAM" id="Coils"/>
    </source>
</evidence>
<keyword evidence="1" id="KW-0175">Coiled coil</keyword>
<evidence type="ECO:0000256" key="2">
    <source>
        <dbReference type="SAM" id="MobiDB-lite"/>
    </source>
</evidence>
<keyword evidence="3" id="KW-0472">Membrane</keyword>
<feature type="transmembrane region" description="Helical" evidence="3">
    <location>
        <begin position="171"/>
        <end position="188"/>
    </location>
</feature>
<keyword evidence="3" id="KW-0812">Transmembrane</keyword>
<feature type="signal peptide" evidence="4">
    <location>
        <begin position="1"/>
        <end position="42"/>
    </location>
</feature>
<evidence type="ECO:0000256" key="4">
    <source>
        <dbReference type="SAM" id="SignalP"/>
    </source>
</evidence>
<evidence type="ECO:0000313" key="6">
    <source>
        <dbReference type="Proteomes" id="UP001332192"/>
    </source>
</evidence>
<evidence type="ECO:0000256" key="3">
    <source>
        <dbReference type="SAM" id="Phobius"/>
    </source>
</evidence>
<name>A0ABZ1BTS3_9FIRM</name>
<dbReference type="RefSeq" id="WP_324715451.1">
    <property type="nucleotide sequence ID" value="NZ_CP141615.1"/>
</dbReference>
<sequence length="189" mass="20288">MEVVPARCRRRARSRPWSPSRWWRALAWLPLALALAGGAAGAQEPSAAPRPGATTAPSVSSDNAPPGGNAASQETWDRIGQLFAQFIDSRIDSRLDARLDQVLPAKLEGPLGSLDARITRMAGDFRISLESSQSRMAAIEQQLATLARSLEEKEAEAARLQAQVRSLDTRLWIATGVAALAVALAVLVK</sequence>
<gene>
    <name evidence="5" type="ORF">U7230_08685</name>
</gene>
<accession>A0ABZ1BTS3</accession>
<feature type="region of interest" description="Disordered" evidence="2">
    <location>
        <begin position="42"/>
        <end position="73"/>
    </location>
</feature>
<dbReference type="Proteomes" id="UP001332192">
    <property type="component" value="Chromosome"/>
</dbReference>
<reference evidence="5 6" key="1">
    <citation type="journal article" date="2024" name="Front. Microbiol.">
        <title>Novel thermophilic genera Geochorda gen. nov. and Carboxydochorda gen. nov. from the deep terrestrial subsurface reveal the ecophysiological diversity in the class Limnochordia.</title>
        <authorList>
            <person name="Karnachuk O.V."/>
            <person name="Lukina A.P."/>
            <person name="Avakyan M.R."/>
            <person name="Kadnikov V.V."/>
            <person name="Begmatov S."/>
            <person name="Beletsky A.V."/>
            <person name="Vlasova K.G."/>
            <person name="Novikov A.A."/>
            <person name="Shcherbakova V.A."/>
            <person name="Mardanov A.V."/>
            <person name="Ravin N.V."/>
        </authorList>
    </citation>
    <scope>NUCLEOTIDE SEQUENCE [LARGE SCALE GENOMIC DNA]</scope>
    <source>
        <strain evidence="5 6">L945</strain>
    </source>
</reference>
<keyword evidence="3" id="KW-1133">Transmembrane helix</keyword>
<protein>
    <recommendedName>
        <fullName evidence="7">DUF1640 domain-containing protein</fullName>
    </recommendedName>
</protein>
<keyword evidence="4" id="KW-0732">Signal</keyword>
<feature type="chain" id="PRO_5045584912" description="DUF1640 domain-containing protein" evidence="4">
    <location>
        <begin position="43"/>
        <end position="189"/>
    </location>
</feature>
<feature type="coiled-coil region" evidence="1">
    <location>
        <begin position="129"/>
        <end position="170"/>
    </location>
</feature>
<organism evidence="5 6">
    <name type="scientific">Carboxydichorda subterranea</name>
    <dbReference type="NCBI Taxonomy" id="3109565"/>
    <lineage>
        <taxon>Bacteria</taxon>
        <taxon>Bacillati</taxon>
        <taxon>Bacillota</taxon>
        <taxon>Limnochordia</taxon>
        <taxon>Limnochordales</taxon>
        <taxon>Geochordaceae</taxon>
        <taxon>Carboxydichorda</taxon>
    </lineage>
</organism>
<evidence type="ECO:0000313" key="5">
    <source>
        <dbReference type="EMBL" id="WRP16179.1"/>
    </source>
</evidence>
<dbReference type="EMBL" id="CP141615">
    <property type="protein sequence ID" value="WRP16179.1"/>
    <property type="molecule type" value="Genomic_DNA"/>
</dbReference>
<evidence type="ECO:0008006" key="7">
    <source>
        <dbReference type="Google" id="ProtNLM"/>
    </source>
</evidence>
<keyword evidence="6" id="KW-1185">Reference proteome</keyword>
<proteinExistence type="predicted"/>